<dbReference type="EMBL" id="LAZR01061654">
    <property type="protein sequence ID" value="KKK63148.1"/>
    <property type="molecule type" value="Genomic_DNA"/>
</dbReference>
<name>A0A0F8X2K1_9ZZZZ</name>
<dbReference type="AlphaFoldDB" id="A0A0F8X2K1"/>
<evidence type="ECO:0000313" key="2">
    <source>
        <dbReference type="EMBL" id="KKK63148.1"/>
    </source>
</evidence>
<protein>
    <submittedName>
        <fullName evidence="2">Uncharacterized protein</fullName>
    </submittedName>
</protein>
<evidence type="ECO:0000256" key="1">
    <source>
        <dbReference type="SAM" id="Coils"/>
    </source>
</evidence>
<keyword evidence="1" id="KW-0175">Coiled coil</keyword>
<proteinExistence type="predicted"/>
<accession>A0A0F8X2K1</accession>
<comment type="caution">
    <text evidence="2">The sequence shown here is derived from an EMBL/GenBank/DDBJ whole genome shotgun (WGS) entry which is preliminary data.</text>
</comment>
<feature type="coiled-coil region" evidence="1">
    <location>
        <begin position="24"/>
        <end position="51"/>
    </location>
</feature>
<gene>
    <name evidence="2" type="ORF">LCGC14_2997190</name>
</gene>
<organism evidence="2">
    <name type="scientific">marine sediment metagenome</name>
    <dbReference type="NCBI Taxonomy" id="412755"/>
    <lineage>
        <taxon>unclassified sequences</taxon>
        <taxon>metagenomes</taxon>
        <taxon>ecological metagenomes</taxon>
    </lineage>
</organism>
<reference evidence="2" key="1">
    <citation type="journal article" date="2015" name="Nature">
        <title>Complex archaea that bridge the gap between prokaryotes and eukaryotes.</title>
        <authorList>
            <person name="Spang A."/>
            <person name="Saw J.H."/>
            <person name="Jorgensen S.L."/>
            <person name="Zaremba-Niedzwiedzka K."/>
            <person name="Martijn J."/>
            <person name="Lind A.E."/>
            <person name="van Eijk R."/>
            <person name="Schleper C."/>
            <person name="Guy L."/>
            <person name="Ettema T.J."/>
        </authorList>
    </citation>
    <scope>NUCLEOTIDE SEQUENCE</scope>
</reference>
<sequence>MRRRYSVRGYDFDDGYEDGKRASREYYQKKVKKLKDEIKELKTRLNANNGASSTYYMSSGITTATVTGVTGI</sequence>